<accession>A0A1I2EHK2</accession>
<gene>
    <name evidence="1" type="ORF">SAMN04515678_12315</name>
</gene>
<keyword evidence="2" id="KW-1185">Reference proteome</keyword>
<organism evidence="1 2">
    <name type="scientific">Roseivivax sediminis</name>
    <dbReference type="NCBI Taxonomy" id="936889"/>
    <lineage>
        <taxon>Bacteria</taxon>
        <taxon>Pseudomonadati</taxon>
        <taxon>Pseudomonadota</taxon>
        <taxon>Alphaproteobacteria</taxon>
        <taxon>Rhodobacterales</taxon>
        <taxon>Roseobacteraceae</taxon>
        <taxon>Roseivivax</taxon>
    </lineage>
</organism>
<dbReference type="RefSeq" id="WP_149758922.1">
    <property type="nucleotide sequence ID" value="NZ_FOMS01000023.1"/>
</dbReference>
<dbReference type="EMBL" id="FOMS01000023">
    <property type="protein sequence ID" value="SFE91948.1"/>
    <property type="molecule type" value="Genomic_DNA"/>
</dbReference>
<proteinExistence type="predicted"/>
<evidence type="ECO:0000313" key="1">
    <source>
        <dbReference type="EMBL" id="SFE91948.1"/>
    </source>
</evidence>
<protein>
    <submittedName>
        <fullName evidence="1">Uncharacterized protein</fullName>
    </submittedName>
</protein>
<name>A0A1I2EHK2_9RHOB</name>
<dbReference type="OrthoDB" id="9949842at2"/>
<evidence type="ECO:0000313" key="2">
    <source>
        <dbReference type="Proteomes" id="UP000325289"/>
    </source>
</evidence>
<dbReference type="AlphaFoldDB" id="A0A1I2EHK2"/>
<reference evidence="1 2" key="1">
    <citation type="submission" date="2016-10" db="EMBL/GenBank/DDBJ databases">
        <authorList>
            <person name="Varghese N."/>
            <person name="Submissions S."/>
        </authorList>
    </citation>
    <scope>NUCLEOTIDE SEQUENCE [LARGE SCALE GENOMIC DNA]</scope>
    <source>
        <strain evidence="2">YIM D21,KCTC 23444,ACCC 10710</strain>
    </source>
</reference>
<dbReference type="Proteomes" id="UP000325289">
    <property type="component" value="Unassembled WGS sequence"/>
</dbReference>
<sequence length="131" mass="14574">MNARASVGKMQSETPSQTMARLASEVQSVKARYGCIKLAAALRGYKDFTFATASLYQTPPASGARERTIRCYYDPGETSADAASRASQAIRYAIAEEEKRRSAGSGTSEWHNLYQHARNTIRTRYKCNRPQ</sequence>